<proteinExistence type="predicted"/>
<reference evidence="4" key="1">
    <citation type="submission" date="2016-06" db="UniProtKB">
        <authorList>
            <consortium name="WormBaseParasite"/>
        </authorList>
    </citation>
    <scope>IDENTIFICATION</scope>
</reference>
<evidence type="ECO:0000313" key="3">
    <source>
        <dbReference type="Proteomes" id="UP000275846"/>
    </source>
</evidence>
<dbReference type="WBParaSite" id="SSLN_0001106201-mRNA-1">
    <property type="protein sequence ID" value="SSLN_0001106201-mRNA-1"/>
    <property type="gene ID" value="SSLN_0001106201"/>
</dbReference>
<evidence type="ECO:0000313" key="2">
    <source>
        <dbReference type="EMBL" id="VDL97034.1"/>
    </source>
</evidence>
<evidence type="ECO:0000313" key="4">
    <source>
        <dbReference type="WBParaSite" id="SSLN_0001106201-mRNA-1"/>
    </source>
</evidence>
<feature type="region of interest" description="Disordered" evidence="1">
    <location>
        <begin position="645"/>
        <end position="713"/>
    </location>
</feature>
<reference evidence="2 3" key="2">
    <citation type="submission" date="2018-11" db="EMBL/GenBank/DDBJ databases">
        <authorList>
            <consortium name="Pathogen Informatics"/>
        </authorList>
    </citation>
    <scope>NUCLEOTIDE SEQUENCE [LARGE SCALE GENOMIC DNA]</scope>
    <source>
        <strain evidence="2 3">NST_G2</strain>
    </source>
</reference>
<dbReference type="OrthoDB" id="6267254at2759"/>
<name>A0A183T2F1_SCHSO</name>
<feature type="region of interest" description="Disordered" evidence="1">
    <location>
        <begin position="229"/>
        <end position="259"/>
    </location>
</feature>
<dbReference type="AlphaFoldDB" id="A0A183T2F1"/>
<organism evidence="4">
    <name type="scientific">Schistocephalus solidus</name>
    <name type="common">Tapeworm</name>
    <dbReference type="NCBI Taxonomy" id="70667"/>
    <lineage>
        <taxon>Eukaryota</taxon>
        <taxon>Metazoa</taxon>
        <taxon>Spiralia</taxon>
        <taxon>Lophotrochozoa</taxon>
        <taxon>Platyhelminthes</taxon>
        <taxon>Cestoda</taxon>
        <taxon>Eucestoda</taxon>
        <taxon>Diphyllobothriidea</taxon>
        <taxon>Diphyllobothriidae</taxon>
        <taxon>Schistocephalus</taxon>
    </lineage>
</organism>
<protein>
    <submittedName>
        <fullName evidence="4">Protein kibra</fullName>
    </submittedName>
</protein>
<evidence type="ECO:0000256" key="1">
    <source>
        <dbReference type="SAM" id="MobiDB-lite"/>
    </source>
</evidence>
<accession>A0A183T2F1</accession>
<keyword evidence="3" id="KW-1185">Reference proteome</keyword>
<feature type="compositionally biased region" description="Gly residues" evidence="1">
    <location>
        <begin position="681"/>
        <end position="694"/>
    </location>
</feature>
<dbReference type="EMBL" id="UYSU01036004">
    <property type="protein sequence ID" value="VDL97034.1"/>
    <property type="molecule type" value="Genomic_DNA"/>
</dbReference>
<dbReference type="Proteomes" id="UP000275846">
    <property type="component" value="Unassembled WGS sequence"/>
</dbReference>
<feature type="region of interest" description="Disordered" evidence="1">
    <location>
        <begin position="1"/>
        <end position="96"/>
    </location>
</feature>
<feature type="compositionally biased region" description="Basic and acidic residues" evidence="1">
    <location>
        <begin position="69"/>
        <end position="81"/>
    </location>
</feature>
<gene>
    <name evidence="2" type="ORF">SSLN_LOCUS10649</name>
</gene>
<feature type="compositionally biased region" description="Basic and acidic residues" evidence="1">
    <location>
        <begin position="664"/>
        <end position="680"/>
    </location>
</feature>
<sequence length="713" mass="76117">MSRGGSSMPVRTFSRTTNSLESTEDSRPKRHCFPLKTNNSRQQSKRTKMPRAPPPETNVGSIRRLTSLGRKESASKLERQESIPASIASGPADLNGSDTGGYASMISTVYGHSSMVKSSYPSMITGGNRNMAITSHGSEATAGRTSVADMSRGLQRLAEEVREGRSDLTILLNKYLCQMRRTPPCSPSPCQIATAASACRPAACEQKVRSSDNEGKADIQPLFRILLGGGGANQSEQSRRKSTVVDEDAGSVHKNGSASGLPNFVEELTKGLQVLIQRVQNDKVALNVMVQRALSTPKCPQPPSSTSCPLSTPPSCKVPSCPNRMLEQLECVSQELEALTKQVQENGTELTCLLRQALNPCQTACPLPKTCCSLTSRASEFPENADGLSCALKCPVHKECPRPCCRPIKPDPSCELEMIGQVVEQLTCEIRAENEALTCLLKQALEREASNCCELPPPPCGPPSPTEAELCELQCSLRQLVTEVQAEQQQLNSMIREALGLPPVCADPCAPPAPPPGPSCAMLSNLQQLKNSLQVISEEFCRRDDGRNTSTAKTLKEVEESIAQLSRELLEPSPPPTPTCQLDASTDANSVLIREIVKLITEAANGGVKKNKKNVASATCGMESASDVLGAVCQIRQCLERMSGLGSTKDKSEEAEKTEDEEGERAGGGKKRADSKEKDSGGGGGGGEGGGSGGNDASKEIKLTFQIMGFPNS</sequence>